<dbReference type="OrthoDB" id="65716at2759"/>
<sequence>MKDSESDISTSVAQIQAIIKALEKDKDENKAAQRAEKLSELLDKMLVIDGGNDKYTTASAELQNCAVNLWNIAVAKRAGGHLSTDLNARLRHLACQLAFKVNSLEGSEVVLKRRVMMASKTGRAWLDCGNPSLADNSLSLASECLEKLTKNLLSAAAEGKLSEDDKEKQKTEIEKDMFKVFCYQAESAVAQEQHDVAMRLAQRCKEMLARLPKETTFLAMLCYNFGVETYQKQKYEEAVAWLRESFELGKGNGQPATSSKNQARTLRLLASAYLEWDSKQHWQKALNAVGLANSEHSHSAGLHLKVHILLVSDNVEDNRLVSAVTDCLHHPEVTVELALNTIKLLVEHKRTQLALDGVKQLSQQFQASPGLGKVYLLHLRILLDNREMQAAQGLIEDCISGHNTTRPLDTVTRKRFHLLLWEQAAHAYEANDHEEALRWYNYSRNLFSSSDGQDKNMAKLERNRSACFLHLKQYNKALEAARLAETCDPSSPHTQYALFKIALLQGNSDAAIEAIEKMGTADEKGEEDSTVEGLVCLAAQLAFEESNRDVAIRALERLVQHSHNTQQVLTAIRCLTRLRLTFLGTYEGQRSGNDLILSYLETAHSKLQELKGTKEDGVVNEATWFMKIAWNLGLKCGEDSNMMHQFFNMCFKFSSLCPVDMANLVRKKTCALMAAAACLQSARNAPDPDEKKKMLKKVILYVDTCRETCREISNNKISDTDCTGDSTPILLCLYEFEAKAKLGEPDLAQLVDRVMAMPQADAKTLETLAALAQEAPAAQPTISVKALKEAIKRHLQTPNTDFTKCSKAFHSLIQLVLNKGSNSDPSSKEEAWGYYKEALDIIDNKSQGCYPEMEILWLMTKAWNCGIHLLSAGHYVDAEHWCGMSMKLLKHLTSLRTHYDTQMTTVYGEVLAKIEAQKVRSNKEE</sequence>
<dbReference type="GeneID" id="109481109"/>
<dbReference type="AlphaFoldDB" id="A0A6P5A782"/>
<dbReference type="SMART" id="SM00028">
    <property type="entry name" value="TPR"/>
    <property type="match status" value="3"/>
</dbReference>
<dbReference type="SUPFAM" id="SSF48452">
    <property type="entry name" value="TPR-like"/>
    <property type="match status" value="2"/>
</dbReference>
<reference evidence="4" key="1">
    <citation type="submission" date="2025-08" db="UniProtKB">
        <authorList>
            <consortium name="RefSeq"/>
        </authorList>
    </citation>
    <scope>IDENTIFICATION</scope>
    <source>
        <tissue evidence="4">Gonad</tissue>
    </source>
</reference>
<dbReference type="Pfam" id="PF08631">
    <property type="entry name" value="SPO22"/>
    <property type="match status" value="1"/>
</dbReference>
<dbReference type="RefSeq" id="XP_019639147.1">
    <property type="nucleotide sequence ID" value="XM_019783588.1"/>
</dbReference>
<dbReference type="GO" id="GO:0000801">
    <property type="term" value="C:central element"/>
    <property type="evidence" value="ECO:0007669"/>
    <property type="project" value="TreeGrafter"/>
</dbReference>
<dbReference type="KEGG" id="bbel:109481109"/>
<evidence type="ECO:0000313" key="4">
    <source>
        <dbReference type="RefSeq" id="XP_019639147.1"/>
    </source>
</evidence>
<accession>A0A6P5A782</accession>
<dbReference type="InterPro" id="IPR042861">
    <property type="entry name" value="TEX11"/>
</dbReference>
<dbReference type="InterPro" id="IPR013940">
    <property type="entry name" value="Spo22/ZIP4/TEX11"/>
</dbReference>
<keyword evidence="3" id="KW-1185">Reference proteome</keyword>
<proteinExistence type="predicted"/>
<dbReference type="Proteomes" id="UP000515135">
    <property type="component" value="Unplaced"/>
</dbReference>
<organism evidence="3 4">
    <name type="scientific">Branchiostoma belcheri</name>
    <name type="common">Amphioxus</name>
    <dbReference type="NCBI Taxonomy" id="7741"/>
    <lineage>
        <taxon>Eukaryota</taxon>
        <taxon>Metazoa</taxon>
        <taxon>Chordata</taxon>
        <taxon>Cephalochordata</taxon>
        <taxon>Leptocardii</taxon>
        <taxon>Amphioxiformes</taxon>
        <taxon>Branchiostomatidae</taxon>
        <taxon>Branchiostoma</taxon>
    </lineage>
</organism>
<evidence type="ECO:0000256" key="2">
    <source>
        <dbReference type="ARBA" id="ARBA00031845"/>
    </source>
</evidence>
<protein>
    <recommendedName>
        <fullName evidence="2">Protein ZIP4 homolog</fullName>
    </recommendedName>
</protein>
<keyword evidence="1" id="KW-0469">Meiosis</keyword>
<dbReference type="PANTHER" id="PTHR47083:SF1">
    <property type="entry name" value="TESTIS-EXPRESSED PROTEIN 11"/>
    <property type="match status" value="1"/>
</dbReference>
<evidence type="ECO:0000313" key="3">
    <source>
        <dbReference type="Proteomes" id="UP000515135"/>
    </source>
</evidence>
<gene>
    <name evidence="4" type="primary">LOC109481109</name>
</gene>
<name>A0A6P5A782_BRABE</name>
<dbReference type="GO" id="GO:0007131">
    <property type="term" value="P:reciprocal meiotic recombination"/>
    <property type="evidence" value="ECO:0007669"/>
    <property type="project" value="TreeGrafter"/>
</dbReference>
<dbReference type="GO" id="GO:0007130">
    <property type="term" value="P:synaptonemal complex assembly"/>
    <property type="evidence" value="ECO:0007669"/>
    <property type="project" value="TreeGrafter"/>
</dbReference>
<dbReference type="InterPro" id="IPR011990">
    <property type="entry name" value="TPR-like_helical_dom_sf"/>
</dbReference>
<dbReference type="GO" id="GO:0007060">
    <property type="term" value="P:male meiosis chromosome segregation"/>
    <property type="evidence" value="ECO:0007669"/>
    <property type="project" value="TreeGrafter"/>
</dbReference>
<dbReference type="PANTHER" id="PTHR47083">
    <property type="entry name" value="TESTIS-EXPRESSED PROTEIN 11"/>
    <property type="match status" value="1"/>
</dbReference>
<evidence type="ECO:0000256" key="1">
    <source>
        <dbReference type="ARBA" id="ARBA00023254"/>
    </source>
</evidence>
<dbReference type="Gene3D" id="1.25.40.10">
    <property type="entry name" value="Tetratricopeptide repeat domain"/>
    <property type="match status" value="2"/>
</dbReference>
<dbReference type="InterPro" id="IPR019734">
    <property type="entry name" value="TPR_rpt"/>
</dbReference>